<organism evidence="2">
    <name type="scientific">Alexandrium monilatum</name>
    <dbReference type="NCBI Taxonomy" id="311494"/>
    <lineage>
        <taxon>Eukaryota</taxon>
        <taxon>Sar</taxon>
        <taxon>Alveolata</taxon>
        <taxon>Dinophyceae</taxon>
        <taxon>Gonyaulacales</taxon>
        <taxon>Pyrocystaceae</taxon>
        <taxon>Alexandrium</taxon>
    </lineage>
</organism>
<protein>
    <submittedName>
        <fullName evidence="2">Uncharacterized protein</fullName>
    </submittedName>
</protein>
<dbReference type="EMBL" id="HBNR01003258">
    <property type="protein sequence ID" value="CAE4562689.1"/>
    <property type="molecule type" value="Transcribed_RNA"/>
</dbReference>
<feature type="compositionally biased region" description="Low complexity" evidence="1">
    <location>
        <begin position="256"/>
        <end position="269"/>
    </location>
</feature>
<name>A0A7S4UAA4_9DINO</name>
<sequence length="667" mass="72813">MADTTAKDAVFQASEVVDVDAMVQSFKTKLTVDELVTLEAVKLGETKVAQRLADEAVGCLTWMPTPKSAAVQAWRPKPMKVGEASRWVKFFEDPEFLELCERVEQEDAPIEGEVPLRLDWRRHCRKAIRSILEHMRMSEDPATAQRQLRTAYRWYKIQAGYFSRSRCPAGAPQVGPGPAPGDPFAPTTMDTTLIPGSARYCPPESSSSSSVTAPPSGSRSRPALPPARERLKDFETRQLAGPVSARHLSELRERSATPSTSAGGTTARSFTPRTPSRPISATGRQTPLSARAVSALRPRTACGIRTPSMPGDTFVREPPTPEELRMEERWLAARNREVVDQIAGEERRAALREWSERRARVEEEIARNAEVIRFQSDLQRRAYAPLPYAQEDADVSALRTAERGDGTGVQTSAMSSATLKASEVGSAGDEASNTASEAGDAPSAREELQVRFADEIETPASEGSAVLMPSRPPLTPRLAQLRKINARYLQRPEGGNVATPAAATTPEARAAEPSAGAAASEEQLPMSTHAGGRMQDASDVVAAVCETWREASAPELVSLESGDTMTHRQIRYKQMMEVELVKRAFARSRTPFSEEALEGALVAPSRGLVGDATPLFTTPGGMRSPFPEDFRSKKKKKASPRRRRSSVKSSSPRSPALGQRRSQSSRR</sequence>
<evidence type="ECO:0000256" key="1">
    <source>
        <dbReference type="SAM" id="MobiDB-lite"/>
    </source>
</evidence>
<dbReference type="AlphaFoldDB" id="A0A7S4UAA4"/>
<reference evidence="2" key="1">
    <citation type="submission" date="2021-01" db="EMBL/GenBank/DDBJ databases">
        <authorList>
            <person name="Corre E."/>
            <person name="Pelletier E."/>
            <person name="Niang G."/>
            <person name="Scheremetjew M."/>
            <person name="Finn R."/>
            <person name="Kale V."/>
            <person name="Holt S."/>
            <person name="Cochrane G."/>
            <person name="Meng A."/>
            <person name="Brown T."/>
            <person name="Cohen L."/>
        </authorList>
    </citation>
    <scope>NUCLEOTIDE SEQUENCE</scope>
    <source>
        <strain evidence="2">CCMP3105</strain>
    </source>
</reference>
<accession>A0A7S4UAA4</accession>
<proteinExistence type="predicted"/>
<gene>
    <name evidence="2" type="ORF">AMON00008_LOCUS2308</name>
</gene>
<feature type="compositionally biased region" description="Low complexity" evidence="1">
    <location>
        <begin position="498"/>
        <end position="522"/>
    </location>
</feature>
<feature type="compositionally biased region" description="Basic and acidic residues" evidence="1">
    <location>
        <begin position="227"/>
        <end position="236"/>
    </location>
</feature>
<feature type="compositionally biased region" description="Low complexity" evidence="1">
    <location>
        <begin position="202"/>
        <end position="220"/>
    </location>
</feature>
<feature type="region of interest" description="Disordered" evidence="1">
    <location>
        <begin position="168"/>
        <end position="290"/>
    </location>
</feature>
<evidence type="ECO:0000313" key="2">
    <source>
        <dbReference type="EMBL" id="CAE4562689.1"/>
    </source>
</evidence>
<feature type="region of interest" description="Disordered" evidence="1">
    <location>
        <begin position="490"/>
        <end position="522"/>
    </location>
</feature>
<feature type="compositionally biased region" description="Basic residues" evidence="1">
    <location>
        <begin position="632"/>
        <end position="646"/>
    </location>
</feature>
<feature type="compositionally biased region" description="Polar residues" evidence="1">
    <location>
        <begin position="408"/>
        <end position="419"/>
    </location>
</feature>
<feature type="region of interest" description="Disordered" evidence="1">
    <location>
        <begin position="613"/>
        <end position="667"/>
    </location>
</feature>
<feature type="region of interest" description="Disordered" evidence="1">
    <location>
        <begin position="402"/>
        <end position="445"/>
    </location>
</feature>
<feature type="compositionally biased region" description="Polar residues" evidence="1">
    <location>
        <begin position="271"/>
        <end position="288"/>
    </location>
</feature>